<dbReference type="SUPFAM" id="SSF53756">
    <property type="entry name" value="UDP-Glycosyltransferase/glycogen phosphorylase"/>
    <property type="match status" value="1"/>
</dbReference>
<dbReference type="EMBL" id="JBEDUW010000004">
    <property type="protein sequence ID" value="KAK9932701.1"/>
    <property type="molecule type" value="Genomic_DNA"/>
</dbReference>
<evidence type="ECO:0000256" key="2">
    <source>
        <dbReference type="ARBA" id="ARBA00022676"/>
    </source>
</evidence>
<evidence type="ECO:0000256" key="1">
    <source>
        <dbReference type="ARBA" id="ARBA00009995"/>
    </source>
</evidence>
<keyword evidence="2" id="KW-0808">Transferase</keyword>
<dbReference type="Pfam" id="PF26168">
    <property type="entry name" value="Glyco_transf_N"/>
    <property type="match status" value="1"/>
</dbReference>
<reference evidence="4 5" key="1">
    <citation type="journal article" date="2023" name="G3 (Bethesda)">
        <title>A chromosome-length genome assembly and annotation of blackberry (Rubus argutus, cv. 'Hillquist').</title>
        <authorList>
            <person name="Bruna T."/>
            <person name="Aryal R."/>
            <person name="Dudchenko O."/>
            <person name="Sargent D.J."/>
            <person name="Mead D."/>
            <person name="Buti M."/>
            <person name="Cavallini A."/>
            <person name="Hytonen T."/>
            <person name="Andres J."/>
            <person name="Pham M."/>
            <person name="Weisz D."/>
            <person name="Mascagni F."/>
            <person name="Usai G."/>
            <person name="Natali L."/>
            <person name="Bassil N."/>
            <person name="Fernandez G.E."/>
            <person name="Lomsadze A."/>
            <person name="Armour M."/>
            <person name="Olukolu B."/>
            <person name="Poorten T."/>
            <person name="Britton C."/>
            <person name="Davik J."/>
            <person name="Ashrafi H."/>
            <person name="Aiden E.L."/>
            <person name="Borodovsky M."/>
            <person name="Worthington M."/>
        </authorList>
    </citation>
    <scope>NUCLEOTIDE SEQUENCE [LARGE SCALE GENOMIC DNA]</scope>
    <source>
        <strain evidence="4">PI 553951</strain>
    </source>
</reference>
<organism evidence="4 5">
    <name type="scientific">Rubus argutus</name>
    <name type="common">Southern blackberry</name>
    <dbReference type="NCBI Taxonomy" id="59490"/>
    <lineage>
        <taxon>Eukaryota</taxon>
        <taxon>Viridiplantae</taxon>
        <taxon>Streptophyta</taxon>
        <taxon>Embryophyta</taxon>
        <taxon>Tracheophyta</taxon>
        <taxon>Spermatophyta</taxon>
        <taxon>Magnoliopsida</taxon>
        <taxon>eudicotyledons</taxon>
        <taxon>Gunneridae</taxon>
        <taxon>Pentapetalae</taxon>
        <taxon>rosids</taxon>
        <taxon>fabids</taxon>
        <taxon>Rosales</taxon>
        <taxon>Rosaceae</taxon>
        <taxon>Rosoideae</taxon>
        <taxon>Rosoideae incertae sedis</taxon>
        <taxon>Rubus</taxon>
    </lineage>
</organism>
<sequence>MGFDQEHIVMLPFLALGHLIPFLALANQIHHRTGFTITIATTPLNAQYLRSAAQPNSNIHLAELPFPSQDYGLPPNTENTENLPLNLIIKLGTTTQHLEMPTRRLLSQITEQQGKPPLGLCNTPNLYI</sequence>
<name>A0AAW1X6U8_RUBAR</name>
<dbReference type="AlphaFoldDB" id="A0AAW1X6U8"/>
<dbReference type="Proteomes" id="UP001457282">
    <property type="component" value="Unassembled WGS sequence"/>
</dbReference>
<dbReference type="Gene3D" id="3.40.50.2000">
    <property type="entry name" value="Glycogen Phosphorylase B"/>
    <property type="match status" value="1"/>
</dbReference>
<feature type="domain" description="Glycosyltransferase N-terminal" evidence="3">
    <location>
        <begin position="7"/>
        <end position="112"/>
    </location>
</feature>
<protein>
    <recommendedName>
        <fullName evidence="3">Glycosyltransferase N-terminal domain-containing protein</fullName>
    </recommendedName>
</protein>
<keyword evidence="5" id="KW-1185">Reference proteome</keyword>
<dbReference type="PANTHER" id="PTHR48047">
    <property type="entry name" value="GLYCOSYLTRANSFERASE"/>
    <property type="match status" value="1"/>
</dbReference>
<evidence type="ECO:0000313" key="5">
    <source>
        <dbReference type="Proteomes" id="UP001457282"/>
    </source>
</evidence>
<dbReference type="InterPro" id="IPR058980">
    <property type="entry name" value="Glyco_transf_N"/>
</dbReference>
<comment type="caution">
    <text evidence="4">The sequence shown here is derived from an EMBL/GenBank/DDBJ whole genome shotgun (WGS) entry which is preliminary data.</text>
</comment>
<evidence type="ECO:0000259" key="3">
    <source>
        <dbReference type="Pfam" id="PF26168"/>
    </source>
</evidence>
<gene>
    <name evidence="4" type="ORF">M0R45_019926</name>
</gene>
<dbReference type="PANTHER" id="PTHR48047:SF107">
    <property type="entry name" value="UDP-GLYCOSYLTRANSFERASE 92A1-LIKE"/>
    <property type="match status" value="1"/>
</dbReference>
<comment type="similarity">
    <text evidence="1">Belongs to the UDP-glycosyltransferase family.</text>
</comment>
<keyword evidence="2" id="KW-0328">Glycosyltransferase</keyword>
<evidence type="ECO:0000313" key="4">
    <source>
        <dbReference type="EMBL" id="KAK9932701.1"/>
    </source>
</evidence>
<accession>A0AAW1X6U8</accession>
<dbReference type="GO" id="GO:0035251">
    <property type="term" value="F:UDP-glucosyltransferase activity"/>
    <property type="evidence" value="ECO:0007669"/>
    <property type="project" value="TreeGrafter"/>
</dbReference>
<proteinExistence type="inferred from homology"/>